<keyword evidence="3 4" id="KW-0067">ATP-binding</keyword>
<dbReference type="GO" id="GO:0046872">
    <property type="term" value="F:metal ion binding"/>
    <property type="evidence" value="ECO:0007669"/>
    <property type="project" value="InterPro"/>
</dbReference>
<dbReference type="InterPro" id="IPR013815">
    <property type="entry name" value="ATP_grasp_subdomain_1"/>
</dbReference>
<accession>A8EWZ0</accession>
<dbReference type="HOGENOM" id="CLU_029016_5_0_7"/>
<evidence type="ECO:0000256" key="1">
    <source>
        <dbReference type="ARBA" id="ARBA00022598"/>
    </source>
</evidence>
<dbReference type="Gene3D" id="3.30.1490.20">
    <property type="entry name" value="ATP-grasp fold, A domain"/>
    <property type="match status" value="1"/>
</dbReference>
<keyword evidence="7" id="KW-1185">Reference proteome</keyword>
<evidence type="ECO:0000256" key="4">
    <source>
        <dbReference type="PROSITE-ProRule" id="PRU00409"/>
    </source>
</evidence>
<gene>
    <name evidence="6" type="ordered locus">Abu_2250</name>
</gene>
<dbReference type="InterPro" id="IPR016185">
    <property type="entry name" value="PreATP-grasp_dom_sf"/>
</dbReference>
<dbReference type="KEGG" id="abu:Abu_2250"/>
<dbReference type="Proteomes" id="UP000001136">
    <property type="component" value="Chromosome"/>
</dbReference>
<sequence length="373" mass="42765">MGNYKLMRKVFILGGSQLQMDLILEAKKMFFYTIVLDGDKNCIGSKWCDEFLHIDFSNKELVLEKALEYKIDMILTSATELGNVSACYVGEAMGLNTNTYETALLTTNKLLMKETLVRSSIPTANYKIESVSNFKEPQNFPIIIKPIDSSGGRGLSFVNSKEELNQAIKKISKYSKEEKFLVEEYIQGEQYSIETISCKGHHSIIAITHEFFREVPNIIEKKHYIPASLNTNLKERISKIVENILNSFKIKFGACHIELKITSNNEIYIIELASRTGGMRTEMINLSYGINFSQLLLLSSLGVEFKNKIEPSRGVWCKFIVDTNMFEEYLEDKNKKNIIIFEPNQISNIKQDFMANNLHESLGYYYVIGEEYL</sequence>
<evidence type="ECO:0000313" key="7">
    <source>
        <dbReference type="Proteomes" id="UP000001136"/>
    </source>
</evidence>
<organism evidence="6 7">
    <name type="scientific">Aliarcobacter butzleri (strain RM4018)</name>
    <name type="common">Arcobacter butzleri</name>
    <dbReference type="NCBI Taxonomy" id="367737"/>
    <lineage>
        <taxon>Bacteria</taxon>
        <taxon>Pseudomonadati</taxon>
        <taxon>Campylobacterota</taxon>
        <taxon>Epsilonproteobacteria</taxon>
        <taxon>Campylobacterales</taxon>
        <taxon>Arcobacteraceae</taxon>
        <taxon>Aliarcobacter</taxon>
    </lineage>
</organism>
<dbReference type="PANTHER" id="PTHR43585">
    <property type="entry name" value="FUMIPYRROLE BIOSYNTHESIS PROTEIN C"/>
    <property type="match status" value="1"/>
</dbReference>
<dbReference type="AlphaFoldDB" id="A8EWZ0"/>
<protein>
    <submittedName>
        <fullName evidence="6">ATP-grasp (A) domain protein</fullName>
    </submittedName>
</protein>
<dbReference type="Gene3D" id="3.30.470.20">
    <property type="entry name" value="ATP-grasp fold, B domain"/>
    <property type="match status" value="1"/>
</dbReference>
<dbReference type="SUPFAM" id="SSF52440">
    <property type="entry name" value="PreATP-grasp domain"/>
    <property type="match status" value="1"/>
</dbReference>
<dbReference type="eggNOG" id="COG0026">
    <property type="taxonomic scope" value="Bacteria"/>
</dbReference>
<dbReference type="GO" id="GO:0016874">
    <property type="term" value="F:ligase activity"/>
    <property type="evidence" value="ECO:0007669"/>
    <property type="project" value="UniProtKB-KW"/>
</dbReference>
<name>A8EWZ0_ALIB4</name>
<evidence type="ECO:0000256" key="2">
    <source>
        <dbReference type="ARBA" id="ARBA00022741"/>
    </source>
</evidence>
<keyword evidence="1" id="KW-0436">Ligase</keyword>
<evidence type="ECO:0000256" key="3">
    <source>
        <dbReference type="ARBA" id="ARBA00022840"/>
    </source>
</evidence>
<proteinExistence type="predicted"/>
<dbReference type="Gene3D" id="3.40.50.20">
    <property type="match status" value="1"/>
</dbReference>
<dbReference type="InterPro" id="IPR052032">
    <property type="entry name" value="ATP-dep_AA_Ligase"/>
</dbReference>
<keyword evidence="2 4" id="KW-0547">Nucleotide-binding</keyword>
<dbReference type="Pfam" id="PF13535">
    <property type="entry name" value="ATP-grasp_4"/>
    <property type="match status" value="1"/>
</dbReference>
<dbReference type="EMBL" id="CP000361">
    <property type="protein sequence ID" value="ABV68463.1"/>
    <property type="molecule type" value="Genomic_DNA"/>
</dbReference>
<dbReference type="InterPro" id="IPR011761">
    <property type="entry name" value="ATP-grasp"/>
</dbReference>
<dbReference type="SUPFAM" id="SSF56059">
    <property type="entry name" value="Glutathione synthetase ATP-binding domain-like"/>
    <property type="match status" value="1"/>
</dbReference>
<evidence type="ECO:0000313" key="6">
    <source>
        <dbReference type="EMBL" id="ABV68463.1"/>
    </source>
</evidence>
<evidence type="ECO:0000259" key="5">
    <source>
        <dbReference type="PROSITE" id="PS50975"/>
    </source>
</evidence>
<dbReference type="PROSITE" id="PS50975">
    <property type="entry name" value="ATP_GRASP"/>
    <property type="match status" value="1"/>
</dbReference>
<dbReference type="GO" id="GO:0005524">
    <property type="term" value="F:ATP binding"/>
    <property type="evidence" value="ECO:0007669"/>
    <property type="project" value="UniProtKB-UniRule"/>
</dbReference>
<feature type="domain" description="ATP-grasp" evidence="5">
    <location>
        <begin position="113"/>
        <end position="301"/>
    </location>
</feature>
<dbReference type="PANTHER" id="PTHR43585:SF2">
    <property type="entry name" value="ATP-GRASP ENZYME FSQD"/>
    <property type="match status" value="1"/>
</dbReference>
<reference evidence="6 7" key="1">
    <citation type="journal article" date="2007" name="PLoS ONE">
        <title>The complete genome sequence and analysis of the Epsilonproteobacterium Arcobacter butzleri.</title>
        <authorList>
            <person name="Miller W.G."/>
            <person name="Parker C.T."/>
            <person name="Rubenfield M."/>
            <person name="Mendz G.L."/>
            <person name="Woesten M.M.S.M."/>
            <person name="Ussery D.W."/>
            <person name="Stolz J.F."/>
            <person name="Binnewies T.T."/>
            <person name="Hallin P.F."/>
            <person name="Wang G."/>
            <person name="Malek J.A."/>
            <person name="Rogosin A."/>
            <person name="Stanker L.H."/>
            <person name="Mandrell R.E."/>
        </authorList>
    </citation>
    <scope>NUCLEOTIDE SEQUENCE [LARGE SCALE GENOMIC DNA]</scope>
    <source>
        <strain evidence="6 7">RM4018</strain>
    </source>
</reference>
<dbReference type="STRING" id="367737.Abu_2250"/>